<organism evidence="18 19">
    <name type="scientific">Vibrio ulleungensis</name>
    <dbReference type="NCBI Taxonomy" id="2807619"/>
    <lineage>
        <taxon>Bacteria</taxon>
        <taxon>Pseudomonadati</taxon>
        <taxon>Pseudomonadota</taxon>
        <taxon>Gammaproteobacteria</taxon>
        <taxon>Vibrionales</taxon>
        <taxon>Vibrionaceae</taxon>
        <taxon>Vibrio</taxon>
    </lineage>
</organism>
<dbReference type="Pfam" id="PF00391">
    <property type="entry name" value="PEP-utilizers"/>
    <property type="match status" value="1"/>
</dbReference>
<dbReference type="PROSITE" id="PS00369">
    <property type="entry name" value="PTS_HPR_HIS"/>
    <property type="match status" value="1"/>
</dbReference>
<evidence type="ECO:0000256" key="8">
    <source>
        <dbReference type="ARBA" id="ARBA00022490"/>
    </source>
</evidence>
<dbReference type="PANTHER" id="PTHR46244">
    <property type="entry name" value="PHOSPHOENOLPYRUVATE-PROTEIN PHOSPHOTRANSFERASE"/>
    <property type="match status" value="1"/>
</dbReference>
<evidence type="ECO:0000256" key="5">
    <source>
        <dbReference type="ARBA" id="ARBA00004496"/>
    </source>
</evidence>
<dbReference type="Gene3D" id="3.50.30.10">
    <property type="entry name" value="Phosphohistidine domain"/>
    <property type="match status" value="1"/>
</dbReference>
<gene>
    <name evidence="18" type="primary">ptsP</name>
    <name evidence="18" type="ORF">JQC93_16315</name>
</gene>
<dbReference type="PROSITE" id="PS00742">
    <property type="entry name" value="PEP_ENZYMES_2"/>
    <property type="match status" value="1"/>
</dbReference>
<dbReference type="PROSITE" id="PS51096">
    <property type="entry name" value="PTS_EIIA_TYPE_4"/>
    <property type="match status" value="1"/>
</dbReference>
<evidence type="ECO:0000256" key="13">
    <source>
        <dbReference type="ARBA" id="ARBA00022777"/>
    </source>
</evidence>
<comment type="catalytic activity">
    <reaction evidence="2">
        <text>dihydroxyacetone + phosphoenolpyruvate = dihydroxyacetone phosphate + pyruvate</text>
        <dbReference type="Rhea" id="RHEA:18381"/>
        <dbReference type="ChEBI" id="CHEBI:15361"/>
        <dbReference type="ChEBI" id="CHEBI:16016"/>
        <dbReference type="ChEBI" id="CHEBI:57642"/>
        <dbReference type="ChEBI" id="CHEBI:58702"/>
        <dbReference type="EC" id="2.7.1.121"/>
    </reaction>
</comment>
<dbReference type="NCBIfam" id="TIGR01003">
    <property type="entry name" value="PTS_HPr_family"/>
    <property type="match status" value="1"/>
</dbReference>
<evidence type="ECO:0000256" key="6">
    <source>
        <dbReference type="ARBA" id="ARBA00007837"/>
    </source>
</evidence>
<evidence type="ECO:0000259" key="16">
    <source>
        <dbReference type="PROSITE" id="PS51096"/>
    </source>
</evidence>
<dbReference type="InterPro" id="IPR006318">
    <property type="entry name" value="PTS_EI-like"/>
</dbReference>
<evidence type="ECO:0000256" key="4">
    <source>
        <dbReference type="ARBA" id="ARBA00002788"/>
    </source>
</evidence>
<dbReference type="SUPFAM" id="SSF55594">
    <property type="entry name" value="HPr-like"/>
    <property type="match status" value="1"/>
</dbReference>
<dbReference type="Pfam" id="PF00381">
    <property type="entry name" value="PTS-HPr"/>
    <property type="match status" value="1"/>
</dbReference>
<dbReference type="SUPFAM" id="SSF53062">
    <property type="entry name" value="PTS system fructose IIA component-like"/>
    <property type="match status" value="1"/>
</dbReference>
<dbReference type="EC" id="2.7.3.9" evidence="18"/>
<comment type="cofactor">
    <cofactor evidence="3">
        <name>Mg(2+)</name>
        <dbReference type="ChEBI" id="CHEBI:18420"/>
    </cofactor>
</comment>
<evidence type="ECO:0000313" key="18">
    <source>
        <dbReference type="EMBL" id="MBM7037960.1"/>
    </source>
</evidence>
<accession>A0ABS2HKF0</accession>
<dbReference type="Gene3D" id="1.10.274.10">
    <property type="entry name" value="PtsI, HPr-binding domain"/>
    <property type="match status" value="1"/>
</dbReference>
<keyword evidence="14" id="KW-0460">Magnesium</keyword>
<dbReference type="Pfam" id="PF05524">
    <property type="entry name" value="PEP-utilisers_N"/>
    <property type="match status" value="1"/>
</dbReference>
<dbReference type="EMBL" id="JAFEUM010000007">
    <property type="protein sequence ID" value="MBM7037960.1"/>
    <property type="molecule type" value="Genomic_DNA"/>
</dbReference>
<dbReference type="InterPro" id="IPR000032">
    <property type="entry name" value="HPr-like"/>
</dbReference>
<dbReference type="GO" id="GO:0008965">
    <property type="term" value="F:phosphoenolpyruvate-protein phosphotransferase activity"/>
    <property type="evidence" value="ECO:0007669"/>
    <property type="project" value="UniProtKB-EC"/>
</dbReference>
<feature type="domain" description="HPr" evidence="17">
    <location>
        <begin position="153"/>
        <end position="240"/>
    </location>
</feature>
<dbReference type="Gene3D" id="3.20.20.60">
    <property type="entry name" value="Phosphoenolpyruvate-binding domains"/>
    <property type="match status" value="1"/>
</dbReference>
<comment type="similarity">
    <text evidence="6">Belongs to the PEP-utilizing enzyme family.</text>
</comment>
<dbReference type="SUPFAM" id="SSF51621">
    <property type="entry name" value="Phosphoenolpyruvate/pyruvate domain"/>
    <property type="match status" value="1"/>
</dbReference>
<comment type="function">
    <text evidence="4">Component of the dihydroxyacetone kinase complex, which is responsible for the phosphoenolpyruvate (PEP)-dependent phosphorylation of dihydroxyacetone. DhaM serves as the phosphoryl donor. Is phosphorylated by phosphoenolpyruvate in an EI- and HPr-dependent reaction, and a phosphorelay system on histidine residues finally leads to phosphoryl transfer to DhaL and dihydroxyacetone.</text>
</comment>
<keyword evidence="12" id="KW-0479">Metal-binding</keyword>
<comment type="subcellular location">
    <subcellularLocation>
        <location evidence="5">Cytoplasm</location>
    </subcellularLocation>
</comment>
<dbReference type="NCBIfam" id="TIGR02364">
    <property type="entry name" value="dha_pts"/>
    <property type="match status" value="1"/>
</dbReference>
<proteinExistence type="inferred from homology"/>
<dbReference type="InterPro" id="IPR023151">
    <property type="entry name" value="PEP_util_CS"/>
</dbReference>
<dbReference type="InterPro" id="IPR036618">
    <property type="entry name" value="PtsI_HPr-bd_sf"/>
</dbReference>
<dbReference type="Pfam" id="PF02896">
    <property type="entry name" value="PEP-utilizers_C"/>
    <property type="match status" value="1"/>
</dbReference>
<comment type="caution">
    <text evidence="18">The sequence shown here is derived from an EMBL/GenBank/DDBJ whole genome shotgun (WGS) entry which is preliminary data.</text>
</comment>
<keyword evidence="19" id="KW-1185">Reference proteome</keyword>
<protein>
    <submittedName>
        <fullName evidence="18">Phosphoenolpyruvate--protein phosphotransferase</fullName>
        <ecNumber evidence="18">2.7.3.9</ecNumber>
    </submittedName>
</protein>
<dbReference type="NCBIfam" id="TIGR01417">
    <property type="entry name" value="PTS_I_fam"/>
    <property type="match status" value="1"/>
</dbReference>
<dbReference type="PANTHER" id="PTHR46244:SF6">
    <property type="entry name" value="PHOSPHOENOLPYRUVATE-PROTEIN PHOSPHOTRANSFERASE"/>
    <property type="match status" value="1"/>
</dbReference>
<evidence type="ECO:0000256" key="7">
    <source>
        <dbReference type="ARBA" id="ARBA00022448"/>
    </source>
</evidence>
<dbReference type="InterPro" id="IPR012844">
    <property type="entry name" value="DhaM_N"/>
</dbReference>
<sequence length="800" mass="84245">MTGIVVVSHSRRLAEGVAELATQMTQGKANIAIAAGIDDPENPIGTDAIAVMGAIEEVCDDDGVVVLMDLGSALLSTEMAIELIDPEVAEKVKLVSAPVVEGTLAASVAAAAGLDIDTVISEAKAALGVKQEHLGETDDSVAPEVAVQSASDALSFEWQVENPHGIHARPAASIVGAVAAFNCDMWLIKGDKEVSAKSLNSIAKLAVSKGESICFKASGDNAQGAIDAFKQLAHTHFGEADLVNNPQPEPETEQVASAPSHQAIKGAITGLSVNGGIVTGPAVLFSASMPDVPNRSCASIADEQSHFTQSIETVSASLKQQASEPHGEIFQAHLLMLNDPELLASVQTRIAQNVIAEQAWVEVTQQLALEYSQAESAYMQEREADVHDIACQVMRVMTGDTDAGITLSEPSILLARDLMPSDVAGLDKSLVLAICLSEGGKTSHSAILARAMGIPAIVQAKGCLEEIQAGQHISVDGFSGLLWHSPDSDTSAELEQKRQQWLAECEAAKANAQSQAATLDGLEIQSLANIGGPEDVQAALDNGAEGVGLFRTEFLFQSRDTLPSEDEQTEVYLGIAKAFGDKPITIRSLDVGGDKPLKAYPMPVEENPFLGLRGVRLCLAHKDLFVDQIRAVLRAHAQQPNIQLMIPMIATVDEIHQVKALVEEQKQALGLQESNLPVGIMIEVPAAVLNADALAKEVDFFSIGTNDLTQYVMAADRGNTDVATLVNYFEPAVLSAIEITCKAAKNAGIAVSMCGEMAGDTKATETLLKLGLTKFSASSTLLPALKQTVRGISLATTETV</sequence>
<evidence type="ECO:0000256" key="15">
    <source>
        <dbReference type="ARBA" id="ARBA00046577"/>
    </source>
</evidence>
<dbReference type="InterPro" id="IPR008279">
    <property type="entry name" value="PEP-util_enz_mobile_dom"/>
</dbReference>
<dbReference type="InterPro" id="IPR000121">
    <property type="entry name" value="PEP_util_C"/>
</dbReference>
<dbReference type="InterPro" id="IPR036637">
    <property type="entry name" value="Phosphohistidine_dom_sf"/>
</dbReference>
<name>A0ABS2HKF0_9VIBR</name>
<dbReference type="InterPro" id="IPR015813">
    <property type="entry name" value="Pyrv/PenolPyrv_kinase-like_dom"/>
</dbReference>
<evidence type="ECO:0000256" key="3">
    <source>
        <dbReference type="ARBA" id="ARBA00001946"/>
    </source>
</evidence>
<dbReference type="Proteomes" id="UP000809621">
    <property type="component" value="Unassembled WGS sequence"/>
</dbReference>
<dbReference type="InterPro" id="IPR018274">
    <property type="entry name" value="PEP_util_AS"/>
</dbReference>
<dbReference type="InterPro" id="IPR001020">
    <property type="entry name" value="PTS_HPr_His_P_site"/>
</dbReference>
<comment type="subunit">
    <text evidence="15">Homodimer. The dihydroxyacetone kinase complex is composed of a homodimer of DhaM, a homodimer of DhaK and the subunit DhaL.</text>
</comment>
<evidence type="ECO:0000256" key="10">
    <source>
        <dbReference type="ARBA" id="ARBA00022679"/>
    </source>
</evidence>
<dbReference type="Pfam" id="PF03610">
    <property type="entry name" value="EIIA-man"/>
    <property type="match status" value="1"/>
</dbReference>
<evidence type="ECO:0000256" key="9">
    <source>
        <dbReference type="ARBA" id="ARBA00022597"/>
    </source>
</evidence>
<dbReference type="PROSITE" id="PS00370">
    <property type="entry name" value="PEP_ENZYMES_PHOS_SITE"/>
    <property type="match status" value="1"/>
</dbReference>
<dbReference type="InterPro" id="IPR050499">
    <property type="entry name" value="PEP-utilizing_PTS_enzyme"/>
</dbReference>
<evidence type="ECO:0000256" key="11">
    <source>
        <dbReference type="ARBA" id="ARBA00022683"/>
    </source>
</evidence>
<dbReference type="InterPro" id="IPR036662">
    <property type="entry name" value="PTS_EIIA_man-typ_sf"/>
</dbReference>
<keyword evidence="13" id="KW-0418">Kinase</keyword>
<dbReference type="SUPFAM" id="SSF52009">
    <property type="entry name" value="Phosphohistidine domain"/>
    <property type="match status" value="1"/>
</dbReference>
<comment type="catalytic activity">
    <reaction evidence="1">
        <text>L-histidyl-[protein] + phosphoenolpyruvate = N(pros)-phospho-L-histidyl-[protein] + pyruvate</text>
        <dbReference type="Rhea" id="RHEA:23880"/>
        <dbReference type="Rhea" id="RHEA-COMP:9745"/>
        <dbReference type="Rhea" id="RHEA-COMP:9746"/>
        <dbReference type="ChEBI" id="CHEBI:15361"/>
        <dbReference type="ChEBI" id="CHEBI:29979"/>
        <dbReference type="ChEBI" id="CHEBI:58702"/>
        <dbReference type="ChEBI" id="CHEBI:64837"/>
        <dbReference type="EC" id="2.7.3.9"/>
    </reaction>
</comment>
<reference evidence="18 19" key="1">
    <citation type="submission" date="2021-02" db="EMBL/GenBank/DDBJ databases">
        <authorList>
            <person name="Park J.-S."/>
        </authorList>
    </citation>
    <scope>NUCLEOTIDE SEQUENCE [LARGE SCALE GENOMIC DNA]</scope>
    <source>
        <strain evidence="18 19">188UL20-2</strain>
    </source>
</reference>
<dbReference type="InterPro" id="IPR035895">
    <property type="entry name" value="HPr-like_sf"/>
</dbReference>
<dbReference type="InterPro" id="IPR040442">
    <property type="entry name" value="Pyrv_kinase-like_dom_sf"/>
</dbReference>
<dbReference type="RefSeq" id="WP_205159451.1">
    <property type="nucleotide sequence ID" value="NZ_JAFEUM010000007.1"/>
</dbReference>
<evidence type="ECO:0000256" key="1">
    <source>
        <dbReference type="ARBA" id="ARBA00000683"/>
    </source>
</evidence>
<dbReference type="InterPro" id="IPR008731">
    <property type="entry name" value="PTS_EIN"/>
</dbReference>
<dbReference type="PRINTS" id="PR01736">
    <property type="entry name" value="PHPHTRNFRASE"/>
</dbReference>
<evidence type="ECO:0000259" key="17">
    <source>
        <dbReference type="PROSITE" id="PS51350"/>
    </source>
</evidence>
<evidence type="ECO:0000256" key="14">
    <source>
        <dbReference type="ARBA" id="ARBA00022842"/>
    </source>
</evidence>
<dbReference type="InterPro" id="IPR004701">
    <property type="entry name" value="PTS_EIIA_man-typ"/>
</dbReference>
<keyword evidence="9" id="KW-0762">Sugar transport</keyword>
<evidence type="ECO:0000256" key="2">
    <source>
        <dbReference type="ARBA" id="ARBA00001113"/>
    </source>
</evidence>
<keyword evidence="10 18" id="KW-0808">Transferase</keyword>
<dbReference type="Gene3D" id="3.30.1340.10">
    <property type="entry name" value="HPr-like"/>
    <property type="match status" value="1"/>
</dbReference>
<dbReference type="Gene3D" id="3.40.50.510">
    <property type="entry name" value="Phosphotransferase system, mannose-type IIA component"/>
    <property type="match status" value="1"/>
</dbReference>
<feature type="domain" description="PTS EIIA type-4" evidence="16">
    <location>
        <begin position="1"/>
        <end position="154"/>
    </location>
</feature>
<dbReference type="SUPFAM" id="SSF47831">
    <property type="entry name" value="Enzyme I of the PEP:sugar phosphotransferase system HPr-binding (sub)domain"/>
    <property type="match status" value="1"/>
</dbReference>
<keyword evidence="7" id="KW-0813">Transport</keyword>
<dbReference type="PRINTS" id="PR00107">
    <property type="entry name" value="PHOSPHOCPHPR"/>
</dbReference>
<evidence type="ECO:0000313" key="19">
    <source>
        <dbReference type="Proteomes" id="UP000809621"/>
    </source>
</evidence>
<keyword evidence="8" id="KW-0963">Cytoplasm</keyword>
<evidence type="ECO:0000256" key="12">
    <source>
        <dbReference type="ARBA" id="ARBA00022723"/>
    </source>
</evidence>
<keyword evidence="11" id="KW-0598">Phosphotransferase system</keyword>
<dbReference type="CDD" id="cd00367">
    <property type="entry name" value="PTS-HPr_like"/>
    <property type="match status" value="1"/>
</dbReference>
<dbReference type="PROSITE" id="PS51350">
    <property type="entry name" value="PTS_HPR_DOM"/>
    <property type="match status" value="1"/>
</dbReference>